<dbReference type="AlphaFoldDB" id="A0A8J3JD11"/>
<evidence type="ECO:0000256" key="1">
    <source>
        <dbReference type="SAM" id="Phobius"/>
    </source>
</evidence>
<dbReference type="RefSeq" id="WP_203748152.1">
    <property type="nucleotide sequence ID" value="NZ_BONF01000021.1"/>
</dbReference>
<dbReference type="InterPro" id="IPR015915">
    <property type="entry name" value="Kelch-typ_b-propeller"/>
</dbReference>
<evidence type="ECO:0000313" key="3">
    <source>
        <dbReference type="Proteomes" id="UP000601223"/>
    </source>
</evidence>
<comment type="caution">
    <text evidence="2">The sequence shown here is derived from an EMBL/GenBank/DDBJ whole genome shotgun (WGS) entry which is preliminary data.</text>
</comment>
<dbReference type="SUPFAM" id="SSF117281">
    <property type="entry name" value="Kelch motif"/>
    <property type="match status" value="1"/>
</dbReference>
<keyword evidence="1" id="KW-0812">Transmembrane</keyword>
<keyword evidence="1" id="KW-1133">Transmembrane helix</keyword>
<dbReference type="Proteomes" id="UP000601223">
    <property type="component" value="Unassembled WGS sequence"/>
</dbReference>
<name>A0A8J3JD11_9ACTN</name>
<accession>A0A8J3JD11</accession>
<sequence length="424" mass="44141">MSYIDRFDEAIGNAPAAGFTLDHVIAQQQFAARRRRRVVAGGLAAVAVLVISVAAVGVARFGTGPWSPAIPGATAVSGWRELPGSPLSPRVQALGLWTGEEALIIGGSDTPCPPNADCADDPDPLTSAAAVNPDTGRWRSIADLPVALRWAQGAVVGGVAYVQGHTTDGGFALLAYVIDADRWEQLPQPGGEADLQLVAAGDLLVAVRGSDENTPGPDYVYDRPQRRWRQLPADPLGAGFDRAMAWTGRELVLFDHELVPDPGARKPAVTRAAVFDPATGEWRRLPDSQQLSTGPWLAAGGRLVNPSLGGADGGQVGNWGRTYPNGGILDPATGTWSALPDPPGGFEAGGSAYGATSAVYAGQPGPVLNTAAGVWQNVAPLPLGDANEHTVVAAGNRMLIFGGVRWGGTDPELLADVWLWTPDT</sequence>
<keyword evidence="1" id="KW-0472">Membrane</keyword>
<dbReference type="EMBL" id="BONF01000021">
    <property type="protein sequence ID" value="GIF82622.1"/>
    <property type="molecule type" value="Genomic_DNA"/>
</dbReference>
<gene>
    <name evidence="2" type="ORF">Cba03nite_39710</name>
</gene>
<dbReference type="InterPro" id="IPR011043">
    <property type="entry name" value="Gal_Oxase/kelch_b-propeller"/>
</dbReference>
<dbReference type="SUPFAM" id="SSF50965">
    <property type="entry name" value="Galactose oxidase, central domain"/>
    <property type="match status" value="1"/>
</dbReference>
<protein>
    <recommendedName>
        <fullName evidence="4">Galactose oxidase</fullName>
    </recommendedName>
</protein>
<keyword evidence="3" id="KW-1185">Reference proteome</keyword>
<evidence type="ECO:0000313" key="2">
    <source>
        <dbReference type="EMBL" id="GIF82622.1"/>
    </source>
</evidence>
<reference evidence="2 3" key="1">
    <citation type="submission" date="2021-01" db="EMBL/GenBank/DDBJ databases">
        <title>Whole genome shotgun sequence of Catellatospora bangladeshensis NBRC 107357.</title>
        <authorList>
            <person name="Komaki H."/>
            <person name="Tamura T."/>
        </authorList>
    </citation>
    <scope>NUCLEOTIDE SEQUENCE [LARGE SCALE GENOMIC DNA]</scope>
    <source>
        <strain evidence="2 3">NBRC 107357</strain>
    </source>
</reference>
<proteinExistence type="predicted"/>
<evidence type="ECO:0008006" key="4">
    <source>
        <dbReference type="Google" id="ProtNLM"/>
    </source>
</evidence>
<feature type="transmembrane region" description="Helical" evidence="1">
    <location>
        <begin position="38"/>
        <end position="59"/>
    </location>
</feature>
<organism evidence="2 3">
    <name type="scientific">Catellatospora bangladeshensis</name>
    <dbReference type="NCBI Taxonomy" id="310355"/>
    <lineage>
        <taxon>Bacteria</taxon>
        <taxon>Bacillati</taxon>
        <taxon>Actinomycetota</taxon>
        <taxon>Actinomycetes</taxon>
        <taxon>Micromonosporales</taxon>
        <taxon>Micromonosporaceae</taxon>
        <taxon>Catellatospora</taxon>
    </lineage>
</organism>
<dbReference type="Gene3D" id="2.120.10.80">
    <property type="entry name" value="Kelch-type beta propeller"/>
    <property type="match status" value="2"/>
</dbReference>